<keyword evidence="11 14" id="KW-1133">Transmembrane helix</keyword>
<feature type="domain" description="Histidine kinase" evidence="15">
    <location>
        <begin position="249"/>
        <end position="485"/>
    </location>
</feature>
<evidence type="ECO:0000313" key="20">
    <source>
        <dbReference type="Proteomes" id="UP000570010"/>
    </source>
</evidence>
<gene>
    <name evidence="18" type="ORF">G4D64_02990</name>
    <name evidence="17" type="ORF">H1Z61_02995</name>
</gene>
<dbReference type="InterPro" id="IPR003660">
    <property type="entry name" value="HAMP_dom"/>
</dbReference>
<evidence type="ECO:0000313" key="18">
    <source>
        <dbReference type="EMBL" id="NEY80506.1"/>
    </source>
</evidence>
<evidence type="ECO:0000256" key="8">
    <source>
        <dbReference type="ARBA" id="ARBA00022741"/>
    </source>
</evidence>
<keyword evidence="19" id="KW-1185">Reference proteome</keyword>
<dbReference type="GO" id="GO:0005886">
    <property type="term" value="C:plasma membrane"/>
    <property type="evidence" value="ECO:0007669"/>
    <property type="project" value="UniProtKB-SubCell"/>
</dbReference>
<evidence type="ECO:0000313" key="19">
    <source>
        <dbReference type="Proteomes" id="UP000472971"/>
    </source>
</evidence>
<dbReference type="InterPro" id="IPR036097">
    <property type="entry name" value="HisK_dim/P_sf"/>
</dbReference>
<evidence type="ECO:0000259" key="16">
    <source>
        <dbReference type="PROSITE" id="PS50885"/>
    </source>
</evidence>
<protein>
    <recommendedName>
        <fullName evidence="3">histidine kinase</fullName>
        <ecNumber evidence="3">2.7.13.3</ecNumber>
    </recommendedName>
</protein>
<dbReference type="SUPFAM" id="SSF55874">
    <property type="entry name" value="ATPase domain of HSP90 chaperone/DNA topoisomerase II/histidine kinase"/>
    <property type="match status" value="1"/>
</dbReference>
<dbReference type="EMBL" id="JAAIWN010000004">
    <property type="protein sequence ID" value="NEY80506.1"/>
    <property type="molecule type" value="Genomic_DNA"/>
</dbReference>
<evidence type="ECO:0000313" key="17">
    <source>
        <dbReference type="EMBL" id="MBA4536132.1"/>
    </source>
</evidence>
<dbReference type="AlphaFoldDB" id="A0A6B3VY97"/>
<dbReference type="SUPFAM" id="SSF47384">
    <property type="entry name" value="Homodimeric domain of signal transducing histidine kinase"/>
    <property type="match status" value="1"/>
</dbReference>
<dbReference type="SMART" id="SM00304">
    <property type="entry name" value="HAMP"/>
    <property type="match status" value="1"/>
</dbReference>
<feature type="transmembrane region" description="Helical" evidence="14">
    <location>
        <begin position="159"/>
        <end position="180"/>
    </location>
</feature>
<dbReference type="Pfam" id="PF00672">
    <property type="entry name" value="HAMP"/>
    <property type="match status" value="1"/>
</dbReference>
<accession>A0A6B3VY97</accession>
<dbReference type="GO" id="GO:0000155">
    <property type="term" value="F:phosphorelay sensor kinase activity"/>
    <property type="evidence" value="ECO:0007669"/>
    <property type="project" value="InterPro"/>
</dbReference>
<evidence type="ECO:0000256" key="12">
    <source>
        <dbReference type="ARBA" id="ARBA00023012"/>
    </source>
</evidence>
<dbReference type="InterPro" id="IPR003594">
    <property type="entry name" value="HATPase_dom"/>
</dbReference>
<dbReference type="PANTHER" id="PTHR45528:SF1">
    <property type="entry name" value="SENSOR HISTIDINE KINASE CPXA"/>
    <property type="match status" value="1"/>
</dbReference>
<dbReference type="InterPro" id="IPR036890">
    <property type="entry name" value="HATPase_C_sf"/>
</dbReference>
<dbReference type="Proteomes" id="UP000570010">
    <property type="component" value="Unassembled WGS sequence"/>
</dbReference>
<name>A0A6B3VY97_9BACI</name>
<dbReference type="SUPFAM" id="SSF158472">
    <property type="entry name" value="HAMP domain-like"/>
    <property type="match status" value="1"/>
</dbReference>
<dbReference type="EMBL" id="JACEIO010000004">
    <property type="protein sequence ID" value="MBA4536132.1"/>
    <property type="molecule type" value="Genomic_DNA"/>
</dbReference>
<dbReference type="InterPro" id="IPR005467">
    <property type="entry name" value="His_kinase_dom"/>
</dbReference>
<evidence type="ECO:0000256" key="11">
    <source>
        <dbReference type="ARBA" id="ARBA00022989"/>
    </source>
</evidence>
<proteinExistence type="predicted"/>
<reference evidence="18 19" key="1">
    <citation type="submission" date="2020-02" db="EMBL/GenBank/DDBJ databases">
        <title>Bacillus aquiflavi sp. nov., isolated from yellow water of strong flavor Chinese baijiu in Yibin region of China.</title>
        <authorList>
            <person name="Xie J."/>
        </authorList>
    </citation>
    <scope>NUCLEOTIDE SEQUENCE [LARGE SCALE GENOMIC DNA]</scope>
    <source>
        <strain evidence="18 19">3H-10</strain>
    </source>
</reference>
<comment type="subcellular location">
    <subcellularLocation>
        <location evidence="2">Cell membrane</location>
        <topology evidence="2">Multi-pass membrane protein</topology>
    </subcellularLocation>
</comment>
<keyword evidence="9 18" id="KW-0418">Kinase</keyword>
<reference evidence="17 20" key="2">
    <citation type="submission" date="2020-07" db="EMBL/GenBank/DDBJ databases">
        <authorList>
            <person name="Feng H."/>
        </authorList>
    </citation>
    <scope>NUCLEOTIDE SEQUENCE [LARGE SCALE GENOMIC DNA]</scope>
    <source>
        <strain evidence="20">s-12</strain>
        <strain evidence="17">S-12</strain>
    </source>
</reference>
<evidence type="ECO:0000256" key="6">
    <source>
        <dbReference type="ARBA" id="ARBA00022679"/>
    </source>
</evidence>
<evidence type="ECO:0000256" key="7">
    <source>
        <dbReference type="ARBA" id="ARBA00022692"/>
    </source>
</evidence>
<evidence type="ECO:0000256" key="9">
    <source>
        <dbReference type="ARBA" id="ARBA00022777"/>
    </source>
</evidence>
<dbReference type="GO" id="GO:0005524">
    <property type="term" value="F:ATP binding"/>
    <property type="evidence" value="ECO:0007669"/>
    <property type="project" value="UniProtKB-KW"/>
</dbReference>
<evidence type="ECO:0000256" key="4">
    <source>
        <dbReference type="ARBA" id="ARBA00022475"/>
    </source>
</evidence>
<dbReference type="EC" id="2.7.13.3" evidence="3"/>
<evidence type="ECO:0000256" key="2">
    <source>
        <dbReference type="ARBA" id="ARBA00004651"/>
    </source>
</evidence>
<keyword evidence="8" id="KW-0547">Nucleotide-binding</keyword>
<evidence type="ECO:0000256" key="10">
    <source>
        <dbReference type="ARBA" id="ARBA00022840"/>
    </source>
</evidence>
<dbReference type="PRINTS" id="PR00344">
    <property type="entry name" value="BCTRLSENSOR"/>
</dbReference>
<dbReference type="RefSeq" id="WP_163239974.1">
    <property type="nucleotide sequence ID" value="NZ_JAAIWN010000004.1"/>
</dbReference>
<organism evidence="18 19">
    <name type="scientific">Bacillus aquiflavi</name>
    <dbReference type="NCBI Taxonomy" id="2672567"/>
    <lineage>
        <taxon>Bacteria</taxon>
        <taxon>Bacillati</taxon>
        <taxon>Bacillota</taxon>
        <taxon>Bacilli</taxon>
        <taxon>Bacillales</taxon>
        <taxon>Bacillaceae</taxon>
        <taxon>Bacillus</taxon>
    </lineage>
</organism>
<dbReference type="Pfam" id="PF02518">
    <property type="entry name" value="HATPase_c"/>
    <property type="match status" value="1"/>
</dbReference>
<keyword evidence="4" id="KW-1003">Cell membrane</keyword>
<feature type="transmembrane region" description="Helical" evidence="14">
    <location>
        <begin position="6"/>
        <end position="29"/>
    </location>
</feature>
<dbReference type="Gene3D" id="3.30.565.10">
    <property type="entry name" value="Histidine kinase-like ATPase, C-terminal domain"/>
    <property type="match status" value="1"/>
</dbReference>
<comment type="catalytic activity">
    <reaction evidence="1">
        <text>ATP + protein L-histidine = ADP + protein N-phospho-L-histidine.</text>
        <dbReference type="EC" id="2.7.13.3"/>
    </reaction>
</comment>
<keyword evidence="7 14" id="KW-0812">Transmembrane</keyword>
<dbReference type="InterPro" id="IPR050398">
    <property type="entry name" value="HssS/ArlS-like"/>
</dbReference>
<dbReference type="Pfam" id="PF00512">
    <property type="entry name" value="HisKA"/>
    <property type="match status" value="1"/>
</dbReference>
<evidence type="ECO:0000256" key="1">
    <source>
        <dbReference type="ARBA" id="ARBA00000085"/>
    </source>
</evidence>
<evidence type="ECO:0000256" key="5">
    <source>
        <dbReference type="ARBA" id="ARBA00022553"/>
    </source>
</evidence>
<dbReference type="Gene3D" id="1.10.287.130">
    <property type="match status" value="1"/>
</dbReference>
<dbReference type="PROSITE" id="PS50109">
    <property type="entry name" value="HIS_KIN"/>
    <property type="match status" value="1"/>
</dbReference>
<evidence type="ECO:0000256" key="13">
    <source>
        <dbReference type="ARBA" id="ARBA00023136"/>
    </source>
</evidence>
<dbReference type="PROSITE" id="PS50885">
    <property type="entry name" value="HAMP"/>
    <property type="match status" value="1"/>
</dbReference>
<evidence type="ECO:0000259" key="15">
    <source>
        <dbReference type="PROSITE" id="PS50109"/>
    </source>
</evidence>
<feature type="domain" description="HAMP" evidence="16">
    <location>
        <begin position="182"/>
        <end position="234"/>
    </location>
</feature>
<dbReference type="InterPro" id="IPR004358">
    <property type="entry name" value="Sig_transdc_His_kin-like_C"/>
</dbReference>
<keyword evidence="10" id="KW-0067">ATP-binding</keyword>
<dbReference type="Proteomes" id="UP000472971">
    <property type="component" value="Unassembled WGS sequence"/>
</dbReference>
<keyword evidence="12" id="KW-0902">Two-component regulatory system</keyword>
<dbReference type="CDD" id="cd06225">
    <property type="entry name" value="HAMP"/>
    <property type="match status" value="1"/>
</dbReference>
<comment type="caution">
    <text evidence="18">The sequence shown here is derived from an EMBL/GenBank/DDBJ whole genome shotgun (WGS) entry which is preliminary data.</text>
</comment>
<dbReference type="SMART" id="SM00387">
    <property type="entry name" value="HATPase_c"/>
    <property type="match status" value="1"/>
</dbReference>
<keyword evidence="13 14" id="KW-0472">Membrane</keyword>
<sequence>MKIKSWLLASFFIVMLLPVCVLYFLYVLLTAYDEKQDIKEFIEVTNQLSQLEIVLQNPSLYKLQPVKNYSTVQKAIDETMIVTLYRADGVKLFSSSNDPRGNYIKVSRNDLLKDLNEIQKRHRTFLIKKPVFQDDLLIGIYELTIRREEWIEGVEKRSLLLLGSFSLFFILLYLVVLMLLNRKLHRPLVQLQKQMTAFAKGDPIIDIPYSKKDEIGTLITHFNKMRKQIEKTKEEAKNHQKEKEYIVAALSHDLKTPLTAIRAYTEVLQGKMHMSQAEKQEYTKILFTKIDYMKQMLDDLVMYTALQSSHHEVNFVEVDGEEFFDMLLPSYKDQCEQRGISLTVSQCVKGTYYIDAKQMIRIVDNLMANAIRHTERGNHIWIGIISSQSKLPDWVFLPFQTSINEWRSNGTVLIIQNEGKAIAKENQKRIFEPFVQVEEARTKSGGSGLGLSIAKMLVEQQQGKIALWSTPKFGTVFACLLKERKDKGNGNKKHPT</sequence>
<evidence type="ECO:0000256" key="14">
    <source>
        <dbReference type="SAM" id="Phobius"/>
    </source>
</evidence>
<keyword evidence="6" id="KW-0808">Transferase</keyword>
<dbReference type="InterPro" id="IPR003661">
    <property type="entry name" value="HisK_dim/P_dom"/>
</dbReference>
<dbReference type="PANTHER" id="PTHR45528">
    <property type="entry name" value="SENSOR HISTIDINE KINASE CPXA"/>
    <property type="match status" value="1"/>
</dbReference>
<dbReference type="CDD" id="cd00082">
    <property type="entry name" value="HisKA"/>
    <property type="match status" value="1"/>
</dbReference>
<dbReference type="SMART" id="SM00388">
    <property type="entry name" value="HisKA"/>
    <property type="match status" value="1"/>
</dbReference>
<evidence type="ECO:0000256" key="3">
    <source>
        <dbReference type="ARBA" id="ARBA00012438"/>
    </source>
</evidence>
<keyword evidence="5" id="KW-0597">Phosphoprotein</keyword>
<dbReference type="Gene3D" id="6.10.340.10">
    <property type="match status" value="1"/>
</dbReference>